<gene>
    <name evidence="2" type="ORF">MEUPH1_LOCUS9492</name>
</gene>
<feature type="region of interest" description="Disordered" evidence="1">
    <location>
        <begin position="164"/>
        <end position="198"/>
    </location>
</feature>
<accession>A0AAV0WC06</accession>
<feature type="compositionally biased region" description="Basic and acidic residues" evidence="1">
    <location>
        <begin position="164"/>
        <end position="180"/>
    </location>
</feature>
<dbReference type="EMBL" id="CARXXK010000002">
    <property type="protein sequence ID" value="CAI6353361.1"/>
    <property type="molecule type" value="Genomic_DNA"/>
</dbReference>
<comment type="caution">
    <text evidence="2">The sequence shown here is derived from an EMBL/GenBank/DDBJ whole genome shotgun (WGS) entry which is preliminary data.</text>
</comment>
<keyword evidence="3" id="KW-1185">Reference proteome</keyword>
<protein>
    <recommendedName>
        <fullName evidence="4">SAGA-associated factor 11</fullName>
    </recommendedName>
</protein>
<proteinExistence type="predicted"/>
<evidence type="ECO:0008006" key="4">
    <source>
        <dbReference type="Google" id="ProtNLM"/>
    </source>
</evidence>
<evidence type="ECO:0000256" key="1">
    <source>
        <dbReference type="SAM" id="MobiDB-lite"/>
    </source>
</evidence>
<reference evidence="2 3" key="1">
    <citation type="submission" date="2023-01" db="EMBL/GenBank/DDBJ databases">
        <authorList>
            <person name="Whitehead M."/>
        </authorList>
    </citation>
    <scope>NUCLEOTIDE SEQUENCE [LARGE SCALE GENOMIC DNA]</scope>
</reference>
<sequence>MDDYTAMRRHLPFADYDEEGNYIEEEDNNKDEETRILELRALKKSTLSRYTPEVRDKVDSIIDELLCETIFNIHRDLKLGILDPSRYDSNYVRRSNSPTLVNMTEQLNITKPTQEVDCPKCHVPVKCLLLSKHLALCMNPHQNTYSYSSRNSSRIARQRIQEGFKTAYDESKNDSEDERAKPKRRSNKGKKTTIKSVR</sequence>
<evidence type="ECO:0000313" key="2">
    <source>
        <dbReference type="EMBL" id="CAI6353361.1"/>
    </source>
</evidence>
<name>A0AAV0WC06_9HEMI</name>
<dbReference type="Proteomes" id="UP001160148">
    <property type="component" value="Unassembled WGS sequence"/>
</dbReference>
<feature type="compositionally biased region" description="Basic residues" evidence="1">
    <location>
        <begin position="181"/>
        <end position="198"/>
    </location>
</feature>
<organism evidence="2 3">
    <name type="scientific">Macrosiphum euphorbiae</name>
    <name type="common">potato aphid</name>
    <dbReference type="NCBI Taxonomy" id="13131"/>
    <lineage>
        <taxon>Eukaryota</taxon>
        <taxon>Metazoa</taxon>
        <taxon>Ecdysozoa</taxon>
        <taxon>Arthropoda</taxon>
        <taxon>Hexapoda</taxon>
        <taxon>Insecta</taxon>
        <taxon>Pterygota</taxon>
        <taxon>Neoptera</taxon>
        <taxon>Paraneoptera</taxon>
        <taxon>Hemiptera</taxon>
        <taxon>Sternorrhyncha</taxon>
        <taxon>Aphidomorpha</taxon>
        <taxon>Aphidoidea</taxon>
        <taxon>Aphididae</taxon>
        <taxon>Macrosiphini</taxon>
        <taxon>Macrosiphum</taxon>
    </lineage>
</organism>
<evidence type="ECO:0000313" key="3">
    <source>
        <dbReference type="Proteomes" id="UP001160148"/>
    </source>
</evidence>
<dbReference type="AlphaFoldDB" id="A0AAV0WC06"/>